<evidence type="ECO:0000256" key="2">
    <source>
        <dbReference type="ARBA" id="ARBA00022729"/>
    </source>
</evidence>
<feature type="signal peptide" evidence="7">
    <location>
        <begin position="1"/>
        <end position="22"/>
    </location>
</feature>
<dbReference type="RefSeq" id="WP_246316817.1">
    <property type="nucleotide sequence ID" value="NZ_CAWPNC010000001.1"/>
</dbReference>
<evidence type="ECO:0000313" key="9">
    <source>
        <dbReference type="EMBL" id="MBA9082229.1"/>
    </source>
</evidence>
<dbReference type="PANTHER" id="PTHR34001:SF3">
    <property type="entry name" value="BLL7405 PROTEIN"/>
    <property type="match status" value="1"/>
</dbReference>
<evidence type="ECO:0000259" key="8">
    <source>
        <dbReference type="Pfam" id="PF13505"/>
    </source>
</evidence>
<dbReference type="PANTHER" id="PTHR34001">
    <property type="entry name" value="BLL7405 PROTEIN"/>
    <property type="match status" value="1"/>
</dbReference>
<evidence type="ECO:0000313" key="10">
    <source>
        <dbReference type="Proteomes" id="UP000548119"/>
    </source>
</evidence>
<feature type="region of interest" description="Disordered" evidence="6">
    <location>
        <begin position="30"/>
        <end position="52"/>
    </location>
</feature>
<feature type="region of interest" description="Disordered" evidence="6">
    <location>
        <begin position="165"/>
        <end position="301"/>
    </location>
</feature>
<accession>A0ABR6E1Q1</accession>
<feature type="chain" id="PRO_5045792359" evidence="7">
    <location>
        <begin position="23"/>
        <end position="440"/>
    </location>
</feature>
<keyword evidence="4" id="KW-0998">Cell outer membrane</keyword>
<comment type="subcellular location">
    <subcellularLocation>
        <location evidence="1">Cell outer membrane</location>
    </subcellularLocation>
</comment>
<feature type="compositionally biased region" description="Polar residues" evidence="6">
    <location>
        <begin position="37"/>
        <end position="52"/>
    </location>
</feature>
<name>A0ABR6E1Q1_9HYPH</name>
<organism evidence="9 10">
    <name type="scientific">Bartonella chomelii</name>
    <dbReference type="NCBI Taxonomy" id="236402"/>
    <lineage>
        <taxon>Bacteria</taxon>
        <taxon>Pseudomonadati</taxon>
        <taxon>Pseudomonadota</taxon>
        <taxon>Alphaproteobacteria</taxon>
        <taxon>Hyphomicrobiales</taxon>
        <taxon>Bartonellaceae</taxon>
        <taxon>Bartonella</taxon>
    </lineage>
</organism>
<evidence type="ECO:0000256" key="4">
    <source>
        <dbReference type="ARBA" id="ARBA00023237"/>
    </source>
</evidence>
<proteinExistence type="inferred from homology"/>
<dbReference type="SUPFAM" id="SSF56925">
    <property type="entry name" value="OMPA-like"/>
    <property type="match status" value="1"/>
</dbReference>
<evidence type="ECO:0000256" key="6">
    <source>
        <dbReference type="SAM" id="MobiDB-lite"/>
    </source>
</evidence>
<feature type="compositionally biased region" description="Polar residues" evidence="6">
    <location>
        <begin position="183"/>
        <end position="208"/>
    </location>
</feature>
<feature type="compositionally biased region" description="Low complexity" evidence="6">
    <location>
        <begin position="264"/>
        <end position="283"/>
    </location>
</feature>
<dbReference type="Pfam" id="PF13505">
    <property type="entry name" value="OMP_b-brl"/>
    <property type="match status" value="1"/>
</dbReference>
<dbReference type="Gene3D" id="2.40.160.20">
    <property type="match status" value="1"/>
</dbReference>
<dbReference type="Proteomes" id="UP000548119">
    <property type="component" value="Unassembled WGS sequence"/>
</dbReference>
<dbReference type="InterPro" id="IPR051692">
    <property type="entry name" value="OMP-like"/>
</dbReference>
<feature type="compositionally biased region" description="Low complexity" evidence="6">
    <location>
        <begin position="218"/>
        <end position="235"/>
    </location>
</feature>
<dbReference type="EMBL" id="JACJIR010000001">
    <property type="protein sequence ID" value="MBA9082229.1"/>
    <property type="molecule type" value="Genomic_DNA"/>
</dbReference>
<keyword evidence="10" id="KW-1185">Reference proteome</keyword>
<reference evidence="9 10" key="1">
    <citation type="submission" date="2020-08" db="EMBL/GenBank/DDBJ databases">
        <title>Genomic Encyclopedia of Type Strains, Phase IV (KMG-IV): sequencing the most valuable type-strain genomes for metagenomic binning, comparative biology and taxonomic classification.</title>
        <authorList>
            <person name="Goeker M."/>
        </authorList>
    </citation>
    <scope>NUCLEOTIDE SEQUENCE [LARGE SCALE GENOMIC DNA]</scope>
    <source>
        <strain evidence="9 10">DSM 21431</strain>
    </source>
</reference>
<feature type="compositionally biased region" description="Basic and acidic residues" evidence="6">
    <location>
        <begin position="239"/>
        <end position="251"/>
    </location>
</feature>
<keyword evidence="3" id="KW-0472">Membrane</keyword>
<feature type="compositionally biased region" description="Polar residues" evidence="6">
    <location>
        <begin position="284"/>
        <end position="300"/>
    </location>
</feature>
<protein>
    <submittedName>
        <fullName evidence="9">Opacity protein-like surface antigen</fullName>
    </submittedName>
</protein>
<dbReference type="InterPro" id="IPR027385">
    <property type="entry name" value="Beta-barrel_OMP"/>
</dbReference>
<evidence type="ECO:0000256" key="5">
    <source>
        <dbReference type="ARBA" id="ARBA00038306"/>
    </source>
</evidence>
<comment type="caution">
    <text evidence="9">The sequence shown here is derived from an EMBL/GenBank/DDBJ whole genome shotgun (WGS) entry which is preliminary data.</text>
</comment>
<evidence type="ECO:0000256" key="7">
    <source>
        <dbReference type="SAM" id="SignalP"/>
    </source>
</evidence>
<keyword evidence="2 7" id="KW-0732">Signal</keyword>
<comment type="similarity">
    <text evidence="5">Belongs to the Omp25/RopB family.</text>
</comment>
<gene>
    <name evidence="9" type="ORF">GGR10_000052</name>
</gene>
<evidence type="ECO:0000256" key="3">
    <source>
        <dbReference type="ARBA" id="ARBA00023136"/>
    </source>
</evidence>
<dbReference type="InterPro" id="IPR011250">
    <property type="entry name" value="OMP/PagP_B-barrel"/>
</dbReference>
<feature type="domain" description="Outer membrane protein beta-barrel" evidence="8">
    <location>
        <begin position="322"/>
        <end position="440"/>
    </location>
</feature>
<evidence type="ECO:0000256" key="1">
    <source>
        <dbReference type="ARBA" id="ARBA00004442"/>
    </source>
</evidence>
<sequence length="440" mass="48768">MNTKCLISTSIIALFTASVAQAADITIPRESRPVVSPPQTSGQISPPVEMSSNSNVPPVISAPTFSWNGFYLGGQIGGFSGKTGISLYAKKGPGTREWTAVEKDTLPQLSGFMGGLYAGANVDLGNSLILGVDTDIVWSNKQDTKIIAKRKFEELELEEIEEVEEIEERPDTESERHKLYRHASTSRSEVVNYHASSTSSAAKQGVSSSKEREALKIQRTQRSSDRSSSSQLSSQPNEMQRRETQSNRDSESQILRSPRSVEVQSNALQAQTQNLQHQVTQQQGLETRSSVSEYSHSNRSALPARHIRETEQVDEIAEVTKIYSSTLKQKWSGATRVRIGFTADRIVPYIAGGIAYAQLQSIFSRSIEIESREITSSSLSDKKIMVGYTLGGGVDFAMADNVILRAEYRYSDFGKQKFARDKLEFDYQTNDFRVGVAYKF</sequence>